<gene>
    <name evidence="1" type="ORF">LEP1GSC194_4113</name>
</gene>
<accession>M6CIL4</accession>
<dbReference type="Proteomes" id="UP000011988">
    <property type="component" value="Unassembled WGS sequence"/>
</dbReference>
<sequence>MLVFYFLRIISCNFLKKNHDLGRFYLFVFSQNYLILGETGFRVRI</sequence>
<protein>
    <submittedName>
        <fullName evidence="1">Uncharacterized protein</fullName>
    </submittedName>
</protein>
<proteinExistence type="predicted"/>
<evidence type="ECO:0000313" key="2">
    <source>
        <dbReference type="Proteomes" id="UP000011988"/>
    </source>
</evidence>
<name>M6CIL4_9LEPT</name>
<comment type="caution">
    <text evidence="1">The sequence shown here is derived from an EMBL/GenBank/DDBJ whole genome shotgun (WGS) entry which is preliminary data.</text>
</comment>
<dbReference type="AlphaFoldDB" id="M6CIL4"/>
<organism evidence="1 2">
    <name type="scientific">Leptospira alstonii serovar Sichuan str. 79601</name>
    <dbReference type="NCBI Taxonomy" id="1218565"/>
    <lineage>
        <taxon>Bacteria</taxon>
        <taxon>Pseudomonadati</taxon>
        <taxon>Spirochaetota</taxon>
        <taxon>Spirochaetia</taxon>
        <taxon>Leptospirales</taxon>
        <taxon>Leptospiraceae</taxon>
        <taxon>Leptospira</taxon>
    </lineage>
</organism>
<dbReference type="EMBL" id="ANIK01000099">
    <property type="protein sequence ID" value="EMJ91732.1"/>
    <property type="molecule type" value="Genomic_DNA"/>
</dbReference>
<evidence type="ECO:0000313" key="1">
    <source>
        <dbReference type="EMBL" id="EMJ91732.1"/>
    </source>
</evidence>
<reference evidence="1 2" key="1">
    <citation type="submission" date="2013-01" db="EMBL/GenBank/DDBJ databases">
        <authorList>
            <person name="Harkins D.M."/>
            <person name="Durkin A.S."/>
            <person name="Brinkac L.M."/>
            <person name="Haft D.H."/>
            <person name="Selengut J.D."/>
            <person name="Sanka R."/>
            <person name="DePew J."/>
            <person name="Purushe J."/>
            <person name="Galloway R.L."/>
            <person name="Vinetz J.M."/>
            <person name="Sutton G.G."/>
            <person name="Nierman W.C."/>
            <person name="Fouts D.E."/>
        </authorList>
    </citation>
    <scope>NUCLEOTIDE SEQUENCE [LARGE SCALE GENOMIC DNA]</scope>
    <source>
        <strain evidence="1 2">79601</strain>
    </source>
</reference>